<dbReference type="AlphaFoldDB" id="M7PE87"/>
<keyword evidence="1" id="KW-0732">Signal</keyword>
<dbReference type="RefSeq" id="WP_009727233.1">
    <property type="nucleotide sequence ID" value="NZ_APHR01000065.1"/>
</dbReference>
<dbReference type="Pfam" id="PF12266">
    <property type="entry name" value="DUF3613"/>
    <property type="match status" value="1"/>
</dbReference>
<accession>M7PE87</accession>
<evidence type="ECO:0000256" key="1">
    <source>
        <dbReference type="SAM" id="SignalP"/>
    </source>
</evidence>
<proteinExistence type="predicted"/>
<dbReference type="Proteomes" id="UP000012019">
    <property type="component" value="Unassembled WGS sequence"/>
</dbReference>
<reference evidence="2 3" key="1">
    <citation type="journal article" date="2013" name="Genome Announc.">
        <title>Draft Genome Sequence of Methylophaga lonarensis MPLT, a Haloalkaliphilic (Non-Methane-Utilizing) Methylotroph.</title>
        <authorList>
            <person name="Shetty S.A."/>
            <person name="Marathe N.P."/>
            <person name="Munot H."/>
            <person name="Antony C.P."/>
            <person name="Dhotre D.P."/>
            <person name="Murrell J.C."/>
            <person name="Shouche Y.S."/>
        </authorList>
    </citation>
    <scope>NUCLEOTIDE SEQUENCE [LARGE SCALE GENOMIC DNA]</scope>
    <source>
        <strain evidence="2 3">MPL</strain>
    </source>
</reference>
<dbReference type="STRING" id="1286106.MPL1_11393"/>
<comment type="caution">
    <text evidence="2">The sequence shown here is derived from an EMBL/GenBank/DDBJ whole genome shotgun (WGS) entry which is preliminary data.</text>
</comment>
<name>M7PE87_9GAMM</name>
<dbReference type="EMBL" id="APHR01000065">
    <property type="protein sequence ID" value="EMR12220.1"/>
    <property type="molecule type" value="Genomic_DNA"/>
</dbReference>
<sequence length="105" mass="11832">MRYFKLNFMTAALLLSNAMVIVHADQPIVIHNPPDMVIINQPPVTGQQTNQWLELQRSGDQASTQRQPLSGPIADRVYQRYSDSFSHPIPEYYTADDSGQISSGR</sequence>
<dbReference type="eggNOG" id="ENOG50339NA">
    <property type="taxonomic scope" value="Bacteria"/>
</dbReference>
<dbReference type="PATRIC" id="fig|1286106.3.peg.2279"/>
<feature type="signal peptide" evidence="1">
    <location>
        <begin position="1"/>
        <end position="24"/>
    </location>
</feature>
<organism evidence="2 3">
    <name type="scientific">Methylophaga lonarensis MPL</name>
    <dbReference type="NCBI Taxonomy" id="1286106"/>
    <lineage>
        <taxon>Bacteria</taxon>
        <taxon>Pseudomonadati</taxon>
        <taxon>Pseudomonadota</taxon>
        <taxon>Gammaproteobacteria</taxon>
        <taxon>Thiotrichales</taxon>
        <taxon>Piscirickettsiaceae</taxon>
        <taxon>Methylophaga</taxon>
    </lineage>
</organism>
<evidence type="ECO:0000313" key="3">
    <source>
        <dbReference type="Proteomes" id="UP000012019"/>
    </source>
</evidence>
<evidence type="ECO:0000313" key="2">
    <source>
        <dbReference type="EMBL" id="EMR12220.1"/>
    </source>
</evidence>
<gene>
    <name evidence="2" type="ORF">MPL1_11393</name>
</gene>
<feature type="chain" id="PRO_5004082827" description="DUF3613 domain-containing protein" evidence="1">
    <location>
        <begin position="25"/>
        <end position="105"/>
    </location>
</feature>
<dbReference type="InterPro" id="IPR022053">
    <property type="entry name" value="DUF3613"/>
</dbReference>
<protein>
    <recommendedName>
        <fullName evidence="4">DUF3613 domain-containing protein</fullName>
    </recommendedName>
</protein>
<evidence type="ECO:0008006" key="4">
    <source>
        <dbReference type="Google" id="ProtNLM"/>
    </source>
</evidence>
<keyword evidence="3" id="KW-1185">Reference proteome</keyword>